<organism evidence="1 2">
    <name type="scientific">Falsiroseomonas stagni DSM 19981</name>
    <dbReference type="NCBI Taxonomy" id="1123062"/>
    <lineage>
        <taxon>Bacteria</taxon>
        <taxon>Pseudomonadati</taxon>
        <taxon>Pseudomonadota</taxon>
        <taxon>Alphaproteobacteria</taxon>
        <taxon>Acetobacterales</taxon>
        <taxon>Roseomonadaceae</taxon>
        <taxon>Falsiroseomonas</taxon>
    </lineage>
</organism>
<dbReference type="Gene3D" id="3.40.50.300">
    <property type="entry name" value="P-loop containing nucleotide triphosphate hydrolases"/>
    <property type="match status" value="1"/>
</dbReference>
<name>A0A1I4BJB8_9PROT</name>
<dbReference type="Proteomes" id="UP000199473">
    <property type="component" value="Unassembled WGS sequence"/>
</dbReference>
<dbReference type="OrthoDB" id="7251852at2"/>
<dbReference type="AlphaFoldDB" id="A0A1I4BJB8"/>
<keyword evidence="1" id="KW-0808">Transferase</keyword>
<dbReference type="EMBL" id="FOSQ01000005">
    <property type="protein sequence ID" value="SFK68277.1"/>
    <property type="molecule type" value="Genomic_DNA"/>
</dbReference>
<dbReference type="STRING" id="1123062.SAMN02745775_105310"/>
<sequence length="273" mass="29810">MTALPLLLAGRFDEWLAAAALPPPPLWLFVHVPKTAGSSLSAEVATSLNPYRSLHIDHLDRSRPALERYDVAVEQALAAHAAAPFRFASGHVQQRHVARLVAGIPGTRLFSMLREPAARLVSDYLYQRSPMHPLAEEVRRRIPDFDAFLDLPGQRNRAARHLVPAEIVAAGDAAAAIAHLDASFAFIGVQERYALSFRALCVLLGVPHRAPTARMRVNSAAAVERAEIAARLSDPALAARIEAANALDMALYRHVAGRWDAIAGTLEAWLDRR</sequence>
<reference evidence="1 2" key="1">
    <citation type="submission" date="2016-10" db="EMBL/GenBank/DDBJ databases">
        <authorList>
            <person name="de Groot N.N."/>
        </authorList>
    </citation>
    <scope>NUCLEOTIDE SEQUENCE [LARGE SCALE GENOMIC DNA]</scope>
    <source>
        <strain evidence="1 2">DSM 19981</strain>
    </source>
</reference>
<keyword evidence="2" id="KW-1185">Reference proteome</keyword>
<dbReference type="GO" id="GO:0016740">
    <property type="term" value="F:transferase activity"/>
    <property type="evidence" value="ECO:0007669"/>
    <property type="project" value="UniProtKB-KW"/>
</dbReference>
<proteinExistence type="predicted"/>
<protein>
    <submittedName>
        <fullName evidence="1">Sulfotransferase family protein</fullName>
    </submittedName>
</protein>
<evidence type="ECO:0000313" key="1">
    <source>
        <dbReference type="EMBL" id="SFK68277.1"/>
    </source>
</evidence>
<dbReference type="SUPFAM" id="SSF52540">
    <property type="entry name" value="P-loop containing nucleoside triphosphate hydrolases"/>
    <property type="match status" value="1"/>
</dbReference>
<dbReference type="InterPro" id="IPR027417">
    <property type="entry name" value="P-loop_NTPase"/>
</dbReference>
<accession>A0A1I4BJB8</accession>
<gene>
    <name evidence="1" type="ORF">SAMN02745775_105310</name>
</gene>
<evidence type="ECO:0000313" key="2">
    <source>
        <dbReference type="Proteomes" id="UP000199473"/>
    </source>
</evidence>
<dbReference type="RefSeq" id="WP_092960814.1">
    <property type="nucleotide sequence ID" value="NZ_FOSQ01000005.1"/>
</dbReference>